<dbReference type="GeneID" id="30173015"/>
<evidence type="ECO:0000313" key="3">
    <source>
        <dbReference type="Proteomes" id="UP000094020"/>
    </source>
</evidence>
<organism evidence="2 3">
    <name type="scientific">Kwoniella pini CBS 10737</name>
    <dbReference type="NCBI Taxonomy" id="1296096"/>
    <lineage>
        <taxon>Eukaryota</taxon>
        <taxon>Fungi</taxon>
        <taxon>Dikarya</taxon>
        <taxon>Basidiomycota</taxon>
        <taxon>Agaricomycotina</taxon>
        <taxon>Tremellomycetes</taxon>
        <taxon>Tremellales</taxon>
        <taxon>Cryptococcaceae</taxon>
        <taxon>Kwoniella</taxon>
    </lineage>
</organism>
<accession>A0AAJ8LA43</accession>
<feature type="coiled-coil region" evidence="1">
    <location>
        <begin position="1"/>
        <end position="28"/>
    </location>
</feature>
<keyword evidence="3" id="KW-1185">Reference proteome</keyword>
<protein>
    <recommendedName>
        <fullName evidence="4">Protein ZIP4 homolog</fullName>
    </recommendedName>
</protein>
<reference evidence="2" key="2">
    <citation type="submission" date="2024-02" db="EMBL/GenBank/DDBJ databases">
        <title>Comparative genomics of Cryptococcus and Kwoniella reveals pathogenesis evolution and contrasting modes of karyotype evolution via chromosome fusion or intercentromeric recombination.</title>
        <authorList>
            <person name="Coelho M.A."/>
            <person name="David-Palma M."/>
            <person name="Shea T."/>
            <person name="Bowers K."/>
            <person name="McGinley-Smith S."/>
            <person name="Mohammad A.W."/>
            <person name="Gnirke A."/>
            <person name="Yurkov A.M."/>
            <person name="Nowrousian M."/>
            <person name="Sun S."/>
            <person name="Cuomo C.A."/>
            <person name="Heitman J."/>
        </authorList>
    </citation>
    <scope>NUCLEOTIDE SEQUENCE</scope>
    <source>
        <strain evidence="2">CBS 10737</strain>
    </source>
</reference>
<evidence type="ECO:0000313" key="2">
    <source>
        <dbReference type="EMBL" id="WWC71867.1"/>
    </source>
</evidence>
<dbReference type="KEGG" id="kpin:30173015"/>
<dbReference type="InterPro" id="IPR039057">
    <property type="entry name" value="Spo22/ZIP4"/>
</dbReference>
<dbReference type="Proteomes" id="UP000094020">
    <property type="component" value="Chromosome 8"/>
</dbReference>
<dbReference type="PANTHER" id="PTHR40375:SF2">
    <property type="entry name" value="SPORULATION-SPECIFIC PROTEIN 22"/>
    <property type="match status" value="1"/>
</dbReference>
<sequence length="948" mass="106727">MADHRKQLQEALLSLDSLLDRLSHFEEEEINYEHLLVALSDVRAKVKDYKTKSKKKKEDKENEMAIIQNMDEKATVKIWNLTSELKQYLELTSKMGKQDVQLIASLYHTAFRLLEASTEPRPNTILTMRMLRAGASAISALTLSEDLKDAEDLVQAAAELNQTLTTSNTPDEAINNDGKEAQLKFQLARVDLEIARRGDNLALSLMIRAADDATTVAQYQEVLCKYWSVYQRLVSRTPSKDEVAVAFTTAPIEWLQQGLAVSNKMKDLGLIIPGLHKIQVCPSAVPSEGRPADRATPCLEGRNTSMYIHRRQTSDIRKQAFAYSYATPRREKGSTVRPPPADVFDALEWNDEAVASVIAQLHALSTDFPDLPFSVLQTFLIHALSQDNAYPYIGQILYEGISFGRQHFSRHTQAAHHGIVVMFEAIVKTGVQQAIDLTKAIGMQMMLLNLADKLYKINEKLEEAAQWYMLVAHPALSSAGDVRSLASLRKGALCFIQSGNLLVAEDLLKQCSSNDASTQYLFFLLAQKTNDTQVAIKAIEETMKCPDFGAGHIVAITSVAEREGDHALRIIALKALFESLQQSDVRDDLKIESMTVIRCLMQIAMSSDNTQQDKNKVGAEIVGYVDCAISLLTNDLELYISQSEPVACVYKTCYNFALDSLSEISAEILANLFNCSAQLIYWYGRLVGKDDENTLHFTRGAAMFACFSGKLFHYRDLPESLEKNLLQDQLLQYFRSVFDGLLAMPEDQKRDRLQTLLEVYQMELVCDSSDWNQVEDIISYLCSPTQTAESNSTRKLELMANLLLGYRDCPAPIVHRILETIIASCSTKTAEDVSRFSSWIRAIITLLLQEGGNSENLAKAPFYIDRVLQILRTSSETNAYPTDEVRWLSSTSWNKGLKCYHFSRYEEAQWWCQRSLELGASLPAGTIPLSKLQRQYDAMFRLDRLQTR</sequence>
<proteinExistence type="predicted"/>
<reference evidence="2" key="1">
    <citation type="submission" date="2013-07" db="EMBL/GenBank/DDBJ databases">
        <authorList>
            <consortium name="The Broad Institute Genome Sequencing Platform"/>
            <person name="Cuomo C."/>
            <person name="Litvintseva A."/>
            <person name="Chen Y."/>
            <person name="Heitman J."/>
            <person name="Sun S."/>
            <person name="Springer D."/>
            <person name="Dromer F."/>
            <person name="Young S.K."/>
            <person name="Zeng Q."/>
            <person name="Gargeya S."/>
            <person name="Fitzgerald M."/>
            <person name="Abouelleil A."/>
            <person name="Alvarado L."/>
            <person name="Berlin A.M."/>
            <person name="Chapman S.B."/>
            <person name="Dewar J."/>
            <person name="Goldberg J."/>
            <person name="Griggs A."/>
            <person name="Gujja S."/>
            <person name="Hansen M."/>
            <person name="Howarth C."/>
            <person name="Imamovic A."/>
            <person name="Larimer J."/>
            <person name="McCowan C."/>
            <person name="Murphy C."/>
            <person name="Pearson M."/>
            <person name="Priest M."/>
            <person name="Roberts A."/>
            <person name="Saif S."/>
            <person name="Shea T."/>
            <person name="Sykes S."/>
            <person name="Wortman J."/>
            <person name="Nusbaum C."/>
            <person name="Birren B."/>
        </authorList>
    </citation>
    <scope>NUCLEOTIDE SEQUENCE</scope>
    <source>
        <strain evidence="2">CBS 10737</strain>
    </source>
</reference>
<dbReference type="PANTHER" id="PTHR40375">
    <property type="entry name" value="SPORULATION-SPECIFIC PROTEIN 22"/>
    <property type="match status" value="1"/>
</dbReference>
<evidence type="ECO:0000256" key="1">
    <source>
        <dbReference type="SAM" id="Coils"/>
    </source>
</evidence>
<keyword evidence="1" id="KW-0175">Coiled coil</keyword>
<dbReference type="AlphaFoldDB" id="A0AAJ8LA43"/>
<dbReference type="GO" id="GO:0090173">
    <property type="term" value="P:regulation of synaptonemal complex assembly"/>
    <property type="evidence" value="ECO:0007669"/>
    <property type="project" value="InterPro"/>
</dbReference>
<dbReference type="EMBL" id="CP144526">
    <property type="protein sequence ID" value="WWC71867.1"/>
    <property type="molecule type" value="Genomic_DNA"/>
</dbReference>
<gene>
    <name evidence="2" type="ORF">I206_105826</name>
</gene>
<dbReference type="RefSeq" id="XP_070059298.1">
    <property type="nucleotide sequence ID" value="XM_070203197.1"/>
</dbReference>
<name>A0AAJ8LA43_9TREE</name>
<evidence type="ECO:0008006" key="4">
    <source>
        <dbReference type="Google" id="ProtNLM"/>
    </source>
</evidence>